<evidence type="ECO:0000256" key="1">
    <source>
        <dbReference type="SAM" id="Coils"/>
    </source>
</evidence>
<dbReference type="KEGG" id="hcz:G9Q37_00570"/>
<dbReference type="EMBL" id="CP049989">
    <property type="protein sequence ID" value="QIM50729.1"/>
    <property type="molecule type" value="Genomic_DNA"/>
</dbReference>
<proteinExistence type="predicted"/>
<dbReference type="InterPro" id="IPR032638">
    <property type="entry name" value="Porin_5"/>
</dbReference>
<name>A0A6G8IC69_9BURK</name>
<evidence type="ECO:0000313" key="3">
    <source>
        <dbReference type="EMBL" id="QIM50729.1"/>
    </source>
</evidence>
<accession>A0A6G8IC69</accession>
<organism evidence="3 4">
    <name type="scientific">Hydrogenophaga crocea</name>
    <dbReference type="NCBI Taxonomy" id="2716225"/>
    <lineage>
        <taxon>Bacteria</taxon>
        <taxon>Pseudomonadati</taxon>
        <taxon>Pseudomonadota</taxon>
        <taxon>Betaproteobacteria</taxon>
        <taxon>Burkholderiales</taxon>
        <taxon>Comamonadaceae</taxon>
        <taxon>Hydrogenophaga</taxon>
    </lineage>
</organism>
<keyword evidence="4" id="KW-1185">Reference proteome</keyword>
<evidence type="ECO:0000313" key="4">
    <source>
        <dbReference type="Proteomes" id="UP000503162"/>
    </source>
</evidence>
<dbReference type="RefSeq" id="WP_166223030.1">
    <property type="nucleotide sequence ID" value="NZ_CP049989.1"/>
</dbReference>
<protein>
    <submittedName>
        <fullName evidence="3">Outer membrane receptor for ferric coprogen and ferric-rhodotorulic acid</fullName>
    </submittedName>
</protein>
<feature type="coiled-coil region" evidence="1">
    <location>
        <begin position="59"/>
        <end position="86"/>
    </location>
</feature>
<feature type="signal peptide" evidence="2">
    <location>
        <begin position="1"/>
        <end position="27"/>
    </location>
</feature>
<dbReference type="Proteomes" id="UP000503162">
    <property type="component" value="Chromosome"/>
</dbReference>
<keyword evidence="2" id="KW-0732">Signal</keyword>
<dbReference type="Pfam" id="PF16930">
    <property type="entry name" value="Porin_5"/>
    <property type="match status" value="1"/>
</dbReference>
<dbReference type="AlphaFoldDB" id="A0A6G8IC69"/>
<reference evidence="3 4" key="1">
    <citation type="submission" date="2020-03" db="EMBL/GenBank/DDBJ databases">
        <title>Hydrogenophaga sp. nov. isolated from cyanobacterial mat.</title>
        <authorList>
            <person name="Thorat V."/>
            <person name="Kirdat K."/>
            <person name="Tiwarekar B."/>
            <person name="Costa E.D."/>
            <person name="Yadav A."/>
        </authorList>
    </citation>
    <scope>NUCLEOTIDE SEQUENCE [LARGE SCALE GENOMIC DNA]</scope>
    <source>
        <strain evidence="3 4">BA0156</strain>
    </source>
</reference>
<dbReference type="SUPFAM" id="SSF56935">
    <property type="entry name" value="Porins"/>
    <property type="match status" value="1"/>
</dbReference>
<feature type="chain" id="PRO_5026147485" evidence="2">
    <location>
        <begin position="28"/>
        <end position="522"/>
    </location>
</feature>
<keyword evidence="3" id="KW-0675">Receptor</keyword>
<evidence type="ECO:0000256" key="2">
    <source>
        <dbReference type="SAM" id="SignalP"/>
    </source>
</evidence>
<keyword evidence="1" id="KW-0175">Coiled coil</keyword>
<gene>
    <name evidence="3" type="ORF">G9Q37_00570</name>
</gene>
<sequence length="522" mass="57802">MNQQPFAFALRPGVLAAALLIAGAAQAQTAGSERESLETLRQTTLQLIEALVQQGVLPADKARALVAQAEARARATVAEQQKAEQNTVRIQYVPASVRQQIANEVREEVVAQAKAERWGDVNAVPEWVDRFRFDGEIRVGYQRDMFDKTNAPEVFQQIAGQNINNTLIDRDRERLRARLGLTARVTQDVTAALRLTTGSSSDPVSTNQTLGNYGSKYNFALDRAYLRARSQDVLPWLTTTAGRIPNPFFSTDLMWDDDLAFDGIALQYEDPAASTREWRPFATVGWFPLQDSERSASNAARSRSLLAAQGGVEWVPSNEFRAKVGLALYDFRNVSGVRNDFNSVTQNGTQPAFRQKGNTLFNLSNPTNFSGPFGLAADYRVLNLTTAVDYTLFNPVHLILGADYVKNIGYSQARTLARTGLNLAPEDQGYMLRAAIGMPNMLLKGDWQLSLAYRYLEADAVLDAFTDSDFHLGGTNNKGFIVGAQYGLSRNTWLSARWLSSREISGLPLSINSLQVNFHARF</sequence>